<dbReference type="InterPro" id="IPR005182">
    <property type="entry name" value="YdbS-like_PH"/>
</dbReference>
<dbReference type="EMBL" id="JAFIDN010000002">
    <property type="protein sequence ID" value="MBP3191734.1"/>
    <property type="molecule type" value="Genomic_DNA"/>
</dbReference>
<keyword evidence="2" id="KW-0812">Transmembrane</keyword>
<feature type="transmembrane region" description="Helical" evidence="2">
    <location>
        <begin position="79"/>
        <end position="100"/>
    </location>
</feature>
<evidence type="ECO:0000313" key="4">
    <source>
        <dbReference type="EMBL" id="MBP3191734.1"/>
    </source>
</evidence>
<protein>
    <submittedName>
        <fullName evidence="4">PH domain-containing protein</fullName>
    </submittedName>
</protein>
<gene>
    <name evidence="4" type="ORF">NATSA_03565</name>
</gene>
<dbReference type="PANTHER" id="PTHR34473:SF2">
    <property type="entry name" value="UPF0699 TRANSMEMBRANE PROTEIN YDBT"/>
    <property type="match status" value="1"/>
</dbReference>
<evidence type="ECO:0000256" key="1">
    <source>
        <dbReference type="SAM" id="MobiDB-lite"/>
    </source>
</evidence>
<evidence type="ECO:0000313" key="5">
    <source>
        <dbReference type="Proteomes" id="UP000673975"/>
    </source>
</evidence>
<feature type="domain" description="YdbS-like PH" evidence="3">
    <location>
        <begin position="437"/>
        <end position="487"/>
    </location>
</feature>
<dbReference type="Proteomes" id="UP000673975">
    <property type="component" value="Unassembled WGS sequence"/>
</dbReference>
<dbReference type="AlphaFoldDB" id="A0A8J7RL82"/>
<dbReference type="PIRSF" id="PIRSF026631">
    <property type="entry name" value="UCP026631"/>
    <property type="match status" value="1"/>
</dbReference>
<feature type="transmembrane region" description="Helical" evidence="2">
    <location>
        <begin position="250"/>
        <end position="274"/>
    </location>
</feature>
<keyword evidence="5" id="KW-1185">Reference proteome</keyword>
<feature type="region of interest" description="Disordered" evidence="1">
    <location>
        <begin position="1"/>
        <end position="38"/>
    </location>
</feature>
<evidence type="ECO:0000256" key="2">
    <source>
        <dbReference type="SAM" id="Phobius"/>
    </source>
</evidence>
<keyword evidence="2" id="KW-0472">Membrane</keyword>
<organism evidence="4 5">
    <name type="scientific">Natronogracilivirga saccharolytica</name>
    <dbReference type="NCBI Taxonomy" id="2812953"/>
    <lineage>
        <taxon>Bacteria</taxon>
        <taxon>Pseudomonadati</taxon>
        <taxon>Balneolota</taxon>
        <taxon>Balneolia</taxon>
        <taxon>Balneolales</taxon>
        <taxon>Cyclonatronaceae</taxon>
        <taxon>Natronogracilivirga</taxon>
    </lineage>
</organism>
<evidence type="ECO:0000259" key="3">
    <source>
        <dbReference type="Pfam" id="PF03703"/>
    </source>
</evidence>
<feature type="domain" description="YdbS-like PH" evidence="3">
    <location>
        <begin position="277"/>
        <end position="352"/>
    </location>
</feature>
<accession>A0A8J7RL82</accession>
<feature type="compositionally biased region" description="Basic and acidic residues" evidence="1">
    <location>
        <begin position="10"/>
        <end position="38"/>
    </location>
</feature>
<comment type="caution">
    <text evidence="4">The sequence shown here is derived from an EMBL/GenBank/DDBJ whole genome shotgun (WGS) entry which is preliminary data.</text>
</comment>
<dbReference type="PANTHER" id="PTHR34473">
    <property type="entry name" value="UPF0699 TRANSMEMBRANE PROTEIN YDBS"/>
    <property type="match status" value="1"/>
</dbReference>
<feature type="domain" description="YdbS-like PH" evidence="3">
    <location>
        <begin position="97"/>
        <end position="175"/>
    </location>
</feature>
<sequence length="530" mass="59143">MKGAEGSPAEDSHSSGRRDAPGQTDDTARTDAADDIRQPRRQHPVATLTFVLRTLREMIVPIILVFFLGQGGNSPLFTWWGLSLLVSVLLVVGFVSWLRFTWRVEEDELRIEQGLFVRKKRYVPRDRIQAIDVSSGPVQRLFGLVRLNVLTAGGDSPEAEISAITRQDARKIRKALDVEMRNSVSSETATDYPVYRLSRKRLLIAASTAGSFGVALSIVGTLMAQVNQVVSEEQMIAFIEAYTGGTDTEFWITMAAAAVVAAWLLSVFGTLLRFSGFTLSRNDRELQIRRGLFEKKQITIPFHRIQAVRVVEGILRQPFGYAMVYVENAGFGDEGGKTTVVIPLIRKKELEQYFDDMLEEYNESLPGVRPPGRAFLRYQIRTAAPVLAIAALVVWYLGLYSLLPVILVLAALIGYLRYRDAAAGFRNGLGFLRFRRLARSTVIFHRRRIQSLTVLANWFQRRKQLCSVMVTVASGSGGASFRVDHLDESVRADWMGWYGADRAADEPASPAGKWPDWNVAISRPAPADKG</sequence>
<feature type="transmembrane region" description="Helical" evidence="2">
    <location>
        <begin position="202"/>
        <end position="224"/>
    </location>
</feature>
<dbReference type="InterPro" id="IPR014529">
    <property type="entry name" value="UCP026631"/>
</dbReference>
<reference evidence="4" key="1">
    <citation type="submission" date="2021-02" db="EMBL/GenBank/DDBJ databases">
        <title>Natronogracilivirga saccharolytica gen. nov. sp. nov. a new anaerobic, haloalkiliphilic carbohydrate-fermenting bacterium from soda lake and proposing of Cyclonatronumiaceae fam. nov. in the phylum Balneolaeota.</title>
        <authorList>
            <person name="Zhilina T.N."/>
            <person name="Sorokin D.Y."/>
            <person name="Zavarzina D.G."/>
            <person name="Toshchakov S.V."/>
            <person name="Kublanov I.V."/>
        </authorList>
    </citation>
    <scope>NUCLEOTIDE SEQUENCE</scope>
    <source>
        <strain evidence="4">Z-1702</strain>
    </source>
</reference>
<feature type="transmembrane region" description="Helical" evidence="2">
    <location>
        <begin position="45"/>
        <end position="67"/>
    </location>
</feature>
<name>A0A8J7RL82_9BACT</name>
<proteinExistence type="predicted"/>
<dbReference type="Pfam" id="PF03703">
    <property type="entry name" value="bPH_2"/>
    <property type="match status" value="3"/>
</dbReference>
<keyword evidence="2" id="KW-1133">Transmembrane helix</keyword>